<accession>A0ABR1LDS3</accession>
<evidence type="ECO:0000313" key="3">
    <source>
        <dbReference type="Proteomes" id="UP001360953"/>
    </source>
</evidence>
<sequence length="1187" mass="131747">MRFPGALKRARGSVRSHLGTIDKTTERVLSFAEELAFQATEQTDQYEETGDVEKLRRAINFLQQALNTISEDQRKPIFERDDYLGEFVHGISQDQCLAIRTLFFATGDAAYLHHCINQTKMLVAASPKPPRSLFFELCFLSRTLSYRYFALGEENESDRRDALDALRRASSVLQKERKKLDLSGAELTTFQEEKELLDKPIEIAKGIYLYNRAANFKRRFFHSGDLKALRSARSYFARALQLFPPAHPNYTKCAVSVADCEVNYVHGTNDIAGLQPALKVIDSLDVTGSSTDEFMDATHTKSLLYRTKYDFSSDPKDLEYSIAAAKAAVAISAKSRNLRMFALENLSSQLCRRAEAQRSSEDIDAAIVAARNALDVCSEERVQRAEAYANLGARLEMKYTLFGGSENLVAAIGHSRFAVTTLPENHRKRALHLHNLSNGLRLVFEDSGKAEVLDESIRVERNALKIAARDDPEKYIMLYGLSLSLEHRFRKTQNSQDMNEAMSAAEEALAGMPKGSTRYPMCLHNLANVLHDRFMRSKAICDIDRAVKAASDAISSGSSDETGELVYSMTLSACLFSRHDISRDVADIDQAISVARGVIQKCSRSHPKRPHWLSELVLLLDRRFECSGSKEKHEYLDQALQFRKESVATLSEHHPDMAWFLCSLGSLQVKKNELLIDGANQRKPGFLLGAIASFRRGFNQANASPSSKICNGMLAGSCYMALGNWEPASEILSGSVQLLQQVSPLSLDDNDRQHQLRGLTGLSTEACVSYLMLGKVEAAAEILEAGRGIIANISTRQHEDHKALKSASLSLHTQYTELCQSLSLGSSAERDEGLDLVAKRNQDQASLERIEERIRRLPGLEHFNKRLSASQIRRLAERGPLVSYCTTESRAFALIVTTKSISSLPLPDLLWDDVERNTPLVTGDNRLSLRPPSKRSGANKKMRELLAWLWDTAVKPVLDHLGLIRSEGERLHPRLWWVTSGPLGVMPLHAAGKGSKFPQENTYAHVVSSYTATFSALAFARQCQSKVSRAQPKVALVTMPKTAARRDLNTAAEVQAVRDAFSTSGTGLVEMCQPAAADVLHQVRGGSIDVFHFSCHSEPDLNDPSKTSLLFGCDATATSPDRLPIQELRKFNGATDLSSRAPQLAYLSACCTAQQYDLKLLDENVHLAAVFQVMGFPSVIGTLWEAD</sequence>
<evidence type="ECO:0000313" key="2">
    <source>
        <dbReference type="EMBL" id="KAK7533381.1"/>
    </source>
</evidence>
<evidence type="ECO:0000259" key="1">
    <source>
        <dbReference type="Pfam" id="PF12770"/>
    </source>
</evidence>
<feature type="domain" description="CHAT" evidence="1">
    <location>
        <begin position="944"/>
        <end position="1185"/>
    </location>
</feature>
<dbReference type="RefSeq" id="XP_066652774.1">
    <property type="nucleotide sequence ID" value="XM_066801304.1"/>
</dbReference>
<dbReference type="Proteomes" id="UP001360953">
    <property type="component" value="Unassembled WGS sequence"/>
</dbReference>
<dbReference type="InterPro" id="IPR011990">
    <property type="entry name" value="TPR-like_helical_dom_sf"/>
</dbReference>
<reference evidence="2 3" key="1">
    <citation type="submission" date="2024-04" db="EMBL/GenBank/DDBJ databases">
        <title>Phyllosticta paracitricarpa is synonymous to the EU quarantine fungus P. citricarpa based on phylogenomic analyses.</title>
        <authorList>
            <consortium name="Lawrence Berkeley National Laboratory"/>
            <person name="Van ingen-buijs V.A."/>
            <person name="Van westerhoven A.C."/>
            <person name="Haridas S."/>
            <person name="Skiadas P."/>
            <person name="Martin F."/>
            <person name="Groenewald J.Z."/>
            <person name="Crous P.W."/>
            <person name="Seidl M.F."/>
        </authorList>
    </citation>
    <scope>NUCLEOTIDE SEQUENCE [LARGE SCALE GENOMIC DNA]</scope>
    <source>
        <strain evidence="2 3">CPC 17464</strain>
    </source>
</reference>
<dbReference type="EMBL" id="JBBPEH010000010">
    <property type="protein sequence ID" value="KAK7533381.1"/>
    <property type="molecule type" value="Genomic_DNA"/>
</dbReference>
<name>A0ABR1LDS3_9PEZI</name>
<dbReference type="SUPFAM" id="SSF48452">
    <property type="entry name" value="TPR-like"/>
    <property type="match status" value="1"/>
</dbReference>
<comment type="caution">
    <text evidence="2">The sequence shown here is derived from an EMBL/GenBank/DDBJ whole genome shotgun (WGS) entry which is preliminary data.</text>
</comment>
<protein>
    <submittedName>
        <fullName evidence="2">CHAT domain-containing protein</fullName>
    </submittedName>
</protein>
<proteinExistence type="predicted"/>
<dbReference type="Gene3D" id="1.25.40.10">
    <property type="entry name" value="Tetratricopeptide repeat domain"/>
    <property type="match status" value="2"/>
</dbReference>
<keyword evidence="3" id="KW-1185">Reference proteome</keyword>
<dbReference type="GeneID" id="92034210"/>
<organism evidence="2 3">
    <name type="scientific">Phyllosticta citribraziliensis</name>
    <dbReference type="NCBI Taxonomy" id="989973"/>
    <lineage>
        <taxon>Eukaryota</taxon>
        <taxon>Fungi</taxon>
        <taxon>Dikarya</taxon>
        <taxon>Ascomycota</taxon>
        <taxon>Pezizomycotina</taxon>
        <taxon>Dothideomycetes</taxon>
        <taxon>Dothideomycetes incertae sedis</taxon>
        <taxon>Botryosphaeriales</taxon>
        <taxon>Phyllostictaceae</taxon>
        <taxon>Phyllosticta</taxon>
    </lineage>
</organism>
<dbReference type="InterPro" id="IPR024983">
    <property type="entry name" value="CHAT_dom"/>
</dbReference>
<gene>
    <name evidence="2" type="ORF">J3D65DRAFT_635279</name>
</gene>
<dbReference type="Pfam" id="PF12770">
    <property type="entry name" value="CHAT"/>
    <property type="match status" value="1"/>
</dbReference>